<organism evidence="1 2">
    <name type="scientific">Enterocloster lavalensis</name>
    <dbReference type="NCBI Taxonomy" id="460384"/>
    <lineage>
        <taxon>Bacteria</taxon>
        <taxon>Bacillati</taxon>
        <taxon>Bacillota</taxon>
        <taxon>Clostridia</taxon>
        <taxon>Lachnospirales</taxon>
        <taxon>Lachnospiraceae</taxon>
        <taxon>Enterocloster</taxon>
    </lineage>
</organism>
<keyword evidence="2" id="KW-1185">Reference proteome</keyword>
<dbReference type="STRING" id="460384.SAMN05216313_13845"/>
<sequence length="217" mass="24506">MKREDIMKLLGWAREAQKVFEESGETDFEELRRREQREIYDRFVGFGFDVHDDAIDKYTGYEAVEIGDVTARFYFHDESNYPYDMLLFIDEECVPVQEFVQHLESLMSGQTTIVNLTPHEITVYDAAGESVLQVIPSSGMARAAQTREPLDKINGIPVSKTGYGAVEGLPDQRNGVVYIVSVLTAQAAPDRKDLYIVDDLVRDDTGRILGCKALAQI</sequence>
<name>A0A1I0JYC3_9FIRM</name>
<evidence type="ECO:0000313" key="1">
    <source>
        <dbReference type="EMBL" id="SEU15804.1"/>
    </source>
</evidence>
<dbReference type="AlphaFoldDB" id="A0A1I0JYC3"/>
<dbReference type="RefSeq" id="WP_092370341.1">
    <property type="nucleotide sequence ID" value="NZ_FOIM01000038.1"/>
</dbReference>
<gene>
    <name evidence="1" type="ORF">SAMN05216313_13845</name>
</gene>
<reference evidence="2" key="1">
    <citation type="submission" date="2016-10" db="EMBL/GenBank/DDBJ databases">
        <authorList>
            <person name="Varghese N."/>
            <person name="Submissions S."/>
        </authorList>
    </citation>
    <scope>NUCLEOTIDE SEQUENCE [LARGE SCALE GENOMIC DNA]</scope>
    <source>
        <strain evidence="2">NLAE-zl-G277</strain>
    </source>
</reference>
<proteinExistence type="predicted"/>
<evidence type="ECO:0000313" key="2">
    <source>
        <dbReference type="Proteomes" id="UP000198508"/>
    </source>
</evidence>
<dbReference type="EMBL" id="FOIM01000038">
    <property type="protein sequence ID" value="SEU15804.1"/>
    <property type="molecule type" value="Genomic_DNA"/>
</dbReference>
<protein>
    <submittedName>
        <fullName evidence="1">Uncharacterized protein</fullName>
    </submittedName>
</protein>
<accession>A0A1I0JYC3</accession>
<dbReference type="Proteomes" id="UP000198508">
    <property type="component" value="Unassembled WGS sequence"/>
</dbReference>